<evidence type="ECO:0000256" key="2">
    <source>
        <dbReference type="ARBA" id="ARBA00022801"/>
    </source>
</evidence>
<keyword evidence="3" id="KW-0812">Transmembrane</keyword>
<keyword evidence="3" id="KW-1133">Transmembrane helix</keyword>
<dbReference type="Pfam" id="PF01522">
    <property type="entry name" value="Polysacc_deac_1"/>
    <property type="match status" value="1"/>
</dbReference>
<keyword evidence="1" id="KW-0479">Metal-binding</keyword>
<proteinExistence type="predicted"/>
<name>A0ABY0FLF7_9BACT</name>
<keyword evidence="3" id="KW-0472">Membrane</keyword>
<dbReference type="GO" id="GO:0016787">
    <property type="term" value="F:hydrolase activity"/>
    <property type="evidence" value="ECO:0007669"/>
    <property type="project" value="UniProtKB-KW"/>
</dbReference>
<comment type="caution">
    <text evidence="5">The sequence shown here is derived from an EMBL/GenBank/DDBJ whole genome shotgun (WGS) entry which is preliminary data.</text>
</comment>
<evidence type="ECO:0000256" key="1">
    <source>
        <dbReference type="ARBA" id="ARBA00022723"/>
    </source>
</evidence>
<dbReference type="RefSeq" id="WP_129735512.1">
    <property type="nucleotide sequence ID" value="NZ_PRLM01000006.1"/>
</dbReference>
<feature type="domain" description="NodB homology" evidence="4">
    <location>
        <begin position="69"/>
        <end position="243"/>
    </location>
</feature>
<dbReference type="InterPro" id="IPR002509">
    <property type="entry name" value="NODB_dom"/>
</dbReference>
<reference evidence="5 6" key="2">
    <citation type="journal article" date="2020" name="Cell Rep.">
        <title>Acquisition and Adaptation of Ultra-small Parasitic Reduced Genome Bacteria to Mammalian Hosts.</title>
        <authorList>
            <person name="McLean J.S."/>
            <person name="Bor B."/>
            <person name="Kerns K.A."/>
            <person name="Liu Q."/>
            <person name="To T.T."/>
            <person name="Solden L."/>
            <person name="Hendrickson E.L."/>
            <person name="Wrighton K."/>
            <person name="Shi W."/>
            <person name="He X."/>
        </authorList>
    </citation>
    <scope>NUCLEOTIDE SEQUENCE [LARGE SCALE GENOMIC DNA]</scope>
    <source>
        <strain evidence="5 6">TM7_G3_2_Rum_HOT_351B</strain>
    </source>
</reference>
<reference evidence="5 6" key="1">
    <citation type="journal article" date="2018" name="bioRxiv">
        <title>Evidence of independent acquisition and adaption of ultra-small bacteria to human hosts across the highly diverse yet reduced genomes of the phylum Saccharibacteria.</title>
        <authorList>
            <person name="McLean J.S."/>
            <person name="Bor B."/>
            <person name="To T.T."/>
            <person name="Liu Q."/>
            <person name="Kearns K.A."/>
            <person name="Solden L.M."/>
            <person name="Wrighton K.C."/>
            <person name="He X."/>
            <person name="Shi W."/>
        </authorList>
    </citation>
    <scope>NUCLEOTIDE SEQUENCE [LARGE SCALE GENOMIC DNA]</scope>
    <source>
        <strain evidence="5 6">TM7_G3_2_Rum_HOT_351B</strain>
    </source>
</reference>
<organism evidence="5 6">
    <name type="scientific">Candidatus Nanosyncoccus alces</name>
    <dbReference type="NCBI Taxonomy" id="2171997"/>
    <lineage>
        <taxon>Bacteria</taxon>
        <taxon>Candidatus Saccharimonadota</taxon>
        <taxon>Candidatus Nanosyncoccalia</taxon>
        <taxon>Candidatus Nanosyncoccales</taxon>
        <taxon>Candidatus Nanosyncoccaceae</taxon>
        <taxon>Candidatus Nanosyncoccus</taxon>
    </lineage>
</organism>
<dbReference type="Gene3D" id="3.20.20.370">
    <property type="entry name" value="Glycoside hydrolase/deacetylase"/>
    <property type="match status" value="1"/>
</dbReference>
<keyword evidence="6" id="KW-1185">Reference proteome</keyword>
<dbReference type="EMBL" id="PRLM01000006">
    <property type="protein sequence ID" value="RYC74595.1"/>
    <property type="molecule type" value="Genomic_DNA"/>
</dbReference>
<dbReference type="PROSITE" id="PS51677">
    <property type="entry name" value="NODB"/>
    <property type="match status" value="1"/>
</dbReference>
<dbReference type="EC" id="3.5.1.104" evidence="5"/>
<dbReference type="InterPro" id="IPR050248">
    <property type="entry name" value="Polysacc_deacetylase_ArnD"/>
</dbReference>
<dbReference type="Proteomes" id="UP001191019">
    <property type="component" value="Unassembled WGS sequence"/>
</dbReference>
<protein>
    <submittedName>
        <fullName evidence="5">Peptidoglycan-N-acetylglucosamine deacetylase</fullName>
        <ecNumber evidence="5">3.5.1.104</ecNumber>
    </submittedName>
</protein>
<accession>A0ABY0FLF7</accession>
<dbReference type="InterPro" id="IPR011330">
    <property type="entry name" value="Glyco_hydro/deAcase_b/a-brl"/>
</dbReference>
<dbReference type="PANTHER" id="PTHR10587">
    <property type="entry name" value="GLYCOSYL TRANSFERASE-RELATED"/>
    <property type="match status" value="1"/>
</dbReference>
<sequence length="267" mass="29866">MSTQDRSFFRRIDIRFPWLKIVAVLVIGVLAILDLLDFTISKVSDPYDKIKIAPMSQHARIKRDVSGKMLVALTFDDGPSSATTSRLLDVLYEKDVPATFFMLGKMARANPDIVRRAEKEGHIVASHTMYHQNLIKISAQAVRDDIAEATATFGDLLGHDSTLTRPPYGNINNIVRDSVGTPMILWSVDTLDWKSKNVDDILAVTKEQIHDGAIILMHDIYDSTVDAVAVIIDDLRSQGYDFVTVPELAKIRNTELTAGTAYYNFRP</sequence>
<evidence type="ECO:0000313" key="5">
    <source>
        <dbReference type="EMBL" id="RYC74595.1"/>
    </source>
</evidence>
<dbReference type="PANTHER" id="PTHR10587:SF133">
    <property type="entry name" value="CHITIN DEACETYLASE 1-RELATED"/>
    <property type="match status" value="1"/>
</dbReference>
<gene>
    <name evidence="5" type="primary">pgdA</name>
    <name evidence="5" type="ORF">G3RUM_00755</name>
</gene>
<evidence type="ECO:0000259" key="4">
    <source>
        <dbReference type="PROSITE" id="PS51677"/>
    </source>
</evidence>
<feature type="transmembrane region" description="Helical" evidence="3">
    <location>
        <begin position="21"/>
        <end position="40"/>
    </location>
</feature>
<keyword evidence="2 5" id="KW-0378">Hydrolase</keyword>
<dbReference type="SUPFAM" id="SSF88713">
    <property type="entry name" value="Glycoside hydrolase/deacetylase"/>
    <property type="match status" value="1"/>
</dbReference>
<evidence type="ECO:0000313" key="6">
    <source>
        <dbReference type="Proteomes" id="UP001191019"/>
    </source>
</evidence>
<evidence type="ECO:0000256" key="3">
    <source>
        <dbReference type="SAM" id="Phobius"/>
    </source>
</evidence>